<evidence type="ECO:0000313" key="4">
    <source>
        <dbReference type="Proteomes" id="UP000036987"/>
    </source>
</evidence>
<proteinExistence type="predicted"/>
<organism evidence="3 4">
    <name type="scientific">Zostera marina</name>
    <name type="common">Eelgrass</name>
    <dbReference type="NCBI Taxonomy" id="29655"/>
    <lineage>
        <taxon>Eukaryota</taxon>
        <taxon>Viridiplantae</taxon>
        <taxon>Streptophyta</taxon>
        <taxon>Embryophyta</taxon>
        <taxon>Tracheophyta</taxon>
        <taxon>Spermatophyta</taxon>
        <taxon>Magnoliopsida</taxon>
        <taxon>Liliopsida</taxon>
        <taxon>Zosteraceae</taxon>
        <taxon>Zostera</taxon>
    </lineage>
</organism>
<feature type="region of interest" description="Disordered" evidence="2">
    <location>
        <begin position="1"/>
        <end position="35"/>
    </location>
</feature>
<feature type="coiled-coil region" evidence="1">
    <location>
        <begin position="928"/>
        <end position="983"/>
    </location>
</feature>
<protein>
    <submittedName>
        <fullName evidence="3">Uncharacterized protein</fullName>
    </submittedName>
</protein>
<dbReference type="EMBL" id="LFYR01001020">
    <property type="protein sequence ID" value="KMZ65670.1"/>
    <property type="molecule type" value="Genomic_DNA"/>
</dbReference>
<dbReference type="Proteomes" id="UP000036987">
    <property type="component" value="Unassembled WGS sequence"/>
</dbReference>
<dbReference type="PANTHER" id="PTHR34452:SF1">
    <property type="entry name" value="SPORULATION-SPECIFIC PROTEIN"/>
    <property type="match status" value="1"/>
</dbReference>
<keyword evidence="1" id="KW-0175">Coiled coil</keyword>
<dbReference type="AlphaFoldDB" id="A0A0K9PBW1"/>
<reference evidence="4" key="1">
    <citation type="journal article" date="2016" name="Nature">
        <title>The genome of the seagrass Zostera marina reveals angiosperm adaptation to the sea.</title>
        <authorList>
            <person name="Olsen J.L."/>
            <person name="Rouze P."/>
            <person name="Verhelst B."/>
            <person name="Lin Y.-C."/>
            <person name="Bayer T."/>
            <person name="Collen J."/>
            <person name="Dattolo E."/>
            <person name="De Paoli E."/>
            <person name="Dittami S."/>
            <person name="Maumus F."/>
            <person name="Michel G."/>
            <person name="Kersting A."/>
            <person name="Lauritano C."/>
            <person name="Lohaus R."/>
            <person name="Toepel M."/>
            <person name="Tonon T."/>
            <person name="Vanneste K."/>
            <person name="Amirebrahimi M."/>
            <person name="Brakel J."/>
            <person name="Bostroem C."/>
            <person name="Chovatia M."/>
            <person name="Grimwood J."/>
            <person name="Jenkins J.W."/>
            <person name="Jueterbock A."/>
            <person name="Mraz A."/>
            <person name="Stam W.T."/>
            <person name="Tice H."/>
            <person name="Bornberg-Bauer E."/>
            <person name="Green P.J."/>
            <person name="Pearson G.A."/>
            <person name="Procaccini G."/>
            <person name="Duarte C.M."/>
            <person name="Schmutz J."/>
            <person name="Reusch T.B.H."/>
            <person name="Van de Peer Y."/>
        </authorList>
    </citation>
    <scope>NUCLEOTIDE SEQUENCE [LARGE SCALE GENOMIC DNA]</scope>
    <source>
        <strain evidence="4">cv. Finnish</strain>
    </source>
</reference>
<evidence type="ECO:0000256" key="2">
    <source>
        <dbReference type="SAM" id="MobiDB-lite"/>
    </source>
</evidence>
<comment type="caution">
    <text evidence="3">The sequence shown here is derived from an EMBL/GenBank/DDBJ whole genome shotgun (WGS) entry which is preliminary data.</text>
</comment>
<dbReference type="OrthoDB" id="2018427at2759"/>
<accession>A0A0K9PBW1</accession>
<gene>
    <name evidence="3" type="ORF">ZOSMA_313G00200</name>
</gene>
<feature type="coiled-coil region" evidence="1">
    <location>
        <begin position="747"/>
        <end position="806"/>
    </location>
</feature>
<feature type="compositionally biased region" description="Low complexity" evidence="2">
    <location>
        <begin position="8"/>
        <end position="19"/>
    </location>
</feature>
<name>A0A0K9PBW1_ZOSMR</name>
<sequence length="1122" mass="129509">MDHTWMTVGVGSSSRVPSSEIPGEEDQVGPCEQFDALPPFNPLSEMWQKERKFMDRPHRLHPVGTTRSSQGSPVQLLTSKTGFREFKQQRDLGEKGFQKSLPDQSIYEPSENNKIYSQMNKSQWISSIEDHEAPIVAFDGSSCTTKSIYPENKNFIISTPRLEKKNIISGGDSRFPLCQTTKSLKDVQNDYCCLSVGSSNLTHGQGSNYSIYNNLTSVHDDDTNRLKGIFDETHPSISELNIEVNSFQNLADQLTEETKIIVQKLTEEIASGEILSKEVSLLKSMGIKFKHELQELKHSSDVLHLHLPNSQSTTIKRFIDEKSAHDYDSLNSHSRWLQSLNLVEEKLKDIQRKTQLLYHGKDNDSPDGDLQTIDSVLQTLNDVLHEISEIIVETDSNDFQPGRMRKILKELELSKLEQDRITKNMNQKENYYKDLILELQEDNRNTLNELDILKSQHSNCLNTISSFEVEIKEIHEDMNEQLSRFVDERISMKSFIKELERRGNASDTMLKKIRRNSSVVVDQLQKELELLSCQVISLFEINENLFKQAISEASEFLLHGHPNMHLDIGKLDFLHEKHFIQDHNENSTSLKPDNHIPPHSEAEFSEMRLLNMNLEIFTIFLHETLQEKLCTFRSLVEENSKLSQKLDESLQSNKLLTIKLQVMTKSVGMLRKIEVEHVSTIDGLYLKNQILEGKLQDVSHENSLLTERMKTIKELVMESNVFETKYKVCNAKKQELESLLNKESLEKNHLLGELKSMSEEYEAIKAECAKLMNDFQDQNRTMEAKLQDISKQRQVYEMEYKDIETNFQLCDKEKKKIENLYEKESAQRFLLQENLKTVIEEYAAFKEESNTSSTVIKGLEQTLSLVNKKVGDLQSIIISCDDQLSEFASTNFSLESELDKKNYLVIMTHVEQCLQFANKKVLELYQNNKDAVKKINILEGTLQNTECNNRELMAKLDVSNTRAQKLQLELTEVAENLKIISETKNMHEDKNRELSQRNIVMEFDLQFISSVNRELQSELQAFSESLVIKPDVLTYDEMRSESEFSSLNLDFYKKGTIKVQGQFQENGEKDKLRDAFDLMKIQMEIFLSTADYLKQRNNKLGFGTTSYDVLEEIRSGNSEKYT</sequence>
<evidence type="ECO:0000256" key="1">
    <source>
        <dbReference type="SAM" id="Coils"/>
    </source>
</evidence>
<evidence type="ECO:0000313" key="3">
    <source>
        <dbReference type="EMBL" id="KMZ65670.1"/>
    </source>
</evidence>
<dbReference type="PANTHER" id="PTHR34452">
    <property type="entry name" value="MYOSIN HEAVY CHAIN-RELATED PROTEIN"/>
    <property type="match status" value="1"/>
</dbReference>
<keyword evidence="4" id="KW-1185">Reference proteome</keyword>